<organism evidence="1 2">
    <name type="scientific">Araneus ventricosus</name>
    <name type="common">Orbweaver spider</name>
    <name type="synonym">Epeira ventricosa</name>
    <dbReference type="NCBI Taxonomy" id="182803"/>
    <lineage>
        <taxon>Eukaryota</taxon>
        <taxon>Metazoa</taxon>
        <taxon>Ecdysozoa</taxon>
        <taxon>Arthropoda</taxon>
        <taxon>Chelicerata</taxon>
        <taxon>Arachnida</taxon>
        <taxon>Araneae</taxon>
        <taxon>Araneomorphae</taxon>
        <taxon>Entelegynae</taxon>
        <taxon>Araneoidea</taxon>
        <taxon>Araneidae</taxon>
        <taxon>Araneus</taxon>
    </lineage>
</organism>
<reference evidence="1 2" key="1">
    <citation type="journal article" date="2019" name="Sci. Rep.">
        <title>Orb-weaving spider Araneus ventricosus genome elucidates the spidroin gene catalogue.</title>
        <authorList>
            <person name="Kono N."/>
            <person name="Nakamura H."/>
            <person name="Ohtoshi R."/>
            <person name="Moran D.A.P."/>
            <person name="Shinohara A."/>
            <person name="Yoshida Y."/>
            <person name="Fujiwara M."/>
            <person name="Mori M."/>
            <person name="Tomita M."/>
            <person name="Arakawa K."/>
        </authorList>
    </citation>
    <scope>NUCLEOTIDE SEQUENCE [LARGE SCALE GENOMIC DNA]</scope>
</reference>
<protein>
    <recommendedName>
        <fullName evidence="3">BED-type domain-containing protein</fullName>
    </recommendedName>
</protein>
<sequence length="252" mass="28561">MTGKCVFNKLWLQRREYQEWLLMQENRYKAKCSVCNKFIDISRMGESTLKVYMKGTKHLSLCEAKKSATVVMTEFKKAGGSGQTLGKAEAPSKDSAISISNVAPLDKMCAAGNSVLNTEILWMLKCVQSHLSYSSCKDTSEIFAAMFPDSSIECQFSCGESKLSYLCYFGLAPHFRMLLFKCLDDVKSYTLLFNESIYVINGSSWTLTCNFCTPQKIRSEHNISTLHSWVTLQQMISSLPFISLWKNWISLN</sequence>
<dbReference type="EMBL" id="BGPR01000129">
    <property type="protein sequence ID" value="GBL97390.1"/>
    <property type="molecule type" value="Genomic_DNA"/>
</dbReference>
<evidence type="ECO:0000313" key="2">
    <source>
        <dbReference type="Proteomes" id="UP000499080"/>
    </source>
</evidence>
<comment type="caution">
    <text evidence="1">The sequence shown here is derived from an EMBL/GenBank/DDBJ whole genome shotgun (WGS) entry which is preliminary data.</text>
</comment>
<dbReference type="AlphaFoldDB" id="A0A4Y2BYV9"/>
<accession>A0A4Y2BYV9</accession>
<evidence type="ECO:0008006" key="3">
    <source>
        <dbReference type="Google" id="ProtNLM"/>
    </source>
</evidence>
<dbReference type="OrthoDB" id="6159421at2759"/>
<name>A0A4Y2BYV9_ARAVE</name>
<gene>
    <name evidence="1" type="ORF">AVEN_170500_1</name>
</gene>
<keyword evidence="2" id="KW-1185">Reference proteome</keyword>
<dbReference type="PANTHER" id="PTHR37162">
    <property type="entry name" value="HAT FAMILY DIMERISATION DOMAINCONTAINING PROTEIN-RELATED"/>
    <property type="match status" value="1"/>
</dbReference>
<dbReference type="PANTHER" id="PTHR37162:SF11">
    <property type="match status" value="1"/>
</dbReference>
<dbReference type="Proteomes" id="UP000499080">
    <property type="component" value="Unassembled WGS sequence"/>
</dbReference>
<evidence type="ECO:0000313" key="1">
    <source>
        <dbReference type="EMBL" id="GBL97390.1"/>
    </source>
</evidence>
<proteinExistence type="predicted"/>